<sequence>MPQTRQALLELAKLLGLLEQNGTLSWDWFVDPVDDALSLPPARRAHLGAMLRALLDDAGGPETFDED</sequence>
<keyword evidence="2" id="KW-1185">Reference proteome</keyword>
<protein>
    <submittedName>
        <fullName evidence="1">Uncharacterized protein</fullName>
    </submittedName>
</protein>
<dbReference type="RefSeq" id="WP_006977131.1">
    <property type="nucleotide sequence ID" value="NZ_ABCS01000186.1"/>
</dbReference>
<dbReference type="AlphaFoldDB" id="A6GK95"/>
<organism evidence="1 2">
    <name type="scientific">Plesiocystis pacifica SIR-1</name>
    <dbReference type="NCBI Taxonomy" id="391625"/>
    <lineage>
        <taxon>Bacteria</taxon>
        <taxon>Pseudomonadati</taxon>
        <taxon>Myxococcota</taxon>
        <taxon>Polyangia</taxon>
        <taxon>Nannocystales</taxon>
        <taxon>Nannocystaceae</taxon>
        <taxon>Plesiocystis</taxon>
    </lineage>
</organism>
<proteinExistence type="predicted"/>
<comment type="caution">
    <text evidence="1">The sequence shown here is derived from an EMBL/GenBank/DDBJ whole genome shotgun (WGS) entry which is preliminary data.</text>
</comment>
<dbReference type="STRING" id="391625.PPSIR1_09730"/>
<evidence type="ECO:0000313" key="1">
    <source>
        <dbReference type="EMBL" id="EDM73717.1"/>
    </source>
</evidence>
<name>A6GK95_9BACT</name>
<evidence type="ECO:0000313" key="2">
    <source>
        <dbReference type="Proteomes" id="UP000005801"/>
    </source>
</evidence>
<dbReference type="EMBL" id="ABCS01000186">
    <property type="protein sequence ID" value="EDM73717.1"/>
    <property type="molecule type" value="Genomic_DNA"/>
</dbReference>
<accession>A6GK95</accession>
<feature type="non-terminal residue" evidence="1">
    <location>
        <position position="67"/>
    </location>
</feature>
<reference evidence="1 2" key="1">
    <citation type="submission" date="2007-06" db="EMBL/GenBank/DDBJ databases">
        <authorList>
            <person name="Shimkets L."/>
            <person name="Ferriera S."/>
            <person name="Johnson J."/>
            <person name="Kravitz S."/>
            <person name="Beeson K."/>
            <person name="Sutton G."/>
            <person name="Rogers Y.-H."/>
            <person name="Friedman R."/>
            <person name="Frazier M."/>
            <person name="Venter J.C."/>
        </authorList>
    </citation>
    <scope>NUCLEOTIDE SEQUENCE [LARGE SCALE GENOMIC DNA]</scope>
    <source>
        <strain evidence="1 2">SIR-1</strain>
    </source>
</reference>
<dbReference type="Proteomes" id="UP000005801">
    <property type="component" value="Unassembled WGS sequence"/>
</dbReference>
<gene>
    <name evidence="1" type="ORF">PPSIR1_09730</name>
</gene>